<keyword evidence="4" id="KW-0090">Biological rhythms</keyword>
<dbReference type="GO" id="GO:0001222">
    <property type="term" value="F:transcription corepressor binding"/>
    <property type="evidence" value="ECO:0007669"/>
    <property type="project" value="TreeGrafter"/>
</dbReference>
<dbReference type="PROSITE" id="PS50112">
    <property type="entry name" value="PAS"/>
    <property type="match status" value="1"/>
</dbReference>
<evidence type="ECO:0000256" key="4">
    <source>
        <dbReference type="ARBA" id="ARBA00023108"/>
    </source>
</evidence>
<proteinExistence type="evidence at transcript level"/>
<dbReference type="GO" id="GO:0032922">
    <property type="term" value="P:circadian regulation of gene expression"/>
    <property type="evidence" value="ECO:0007669"/>
    <property type="project" value="TreeGrafter"/>
</dbReference>
<evidence type="ECO:0000313" key="8">
    <source>
        <dbReference type="EMBL" id="AGB87284.1"/>
    </source>
</evidence>
<reference evidence="8" key="1">
    <citation type="journal article" date="2012" name="Syst. Entomol.">
        <title>A molecular phylogeny for the pyraloid moths (Lepidoptera: Pyraloidea) and its implications for higher-level classification.</title>
        <authorList>
            <person name="Regier J.C."/>
            <person name="Mitter C."/>
            <person name="Solis M.A."/>
            <person name="Hayden J.E."/>
            <person name="Landry B."/>
            <person name="Nuss M."/>
            <person name="Simonsen T.J."/>
            <person name="Yen S.-H."/>
            <person name="Zwick A."/>
            <person name="Cummings M.P."/>
        </authorList>
    </citation>
    <scope>NUCLEOTIDE SEQUENCE</scope>
</reference>
<evidence type="ECO:0000256" key="1">
    <source>
        <dbReference type="ARBA" id="ARBA00004123"/>
    </source>
</evidence>
<dbReference type="InterPro" id="IPR000014">
    <property type="entry name" value="PAS"/>
</dbReference>
<keyword evidence="5" id="KW-0539">Nucleus</keyword>
<dbReference type="Gene3D" id="3.30.450.20">
    <property type="entry name" value="PAS domain"/>
    <property type="match status" value="2"/>
</dbReference>
<keyword evidence="3" id="KW-0677">Repeat</keyword>
<sequence length="311" mass="35708">IGRSFIDFIHPMDRNSFVSQIMKSVDVPRDASGTSSSVLTMCCRIRKYRGLALGFGIKNLAIPFMPFVLKMTFKDIEHDGSKNVYLVVQATPFTSAFKVPYDTSFKVTPFSTRHLAAGKFELVDPSSVPYLGYLPQDLVKTDALDLYHPDDLLYITQMYEKVIRNGTTELSKPYRLKVQNGDYIKVQTEFSSYINPWSKQLEYICGKHIVVEGPNNPDVFQSLGNQKPPKMSVDQKAKMYYLRSRVKKVMIEVPRIVEQQKKTSQRSIDLAAYAENLVDEPIMDTEGFRFNTHDQENSSYYEHDSVYLDRI</sequence>
<protein>
    <recommendedName>
        <fullName evidence="6">Period circadian protein</fullName>
    </recommendedName>
</protein>
<dbReference type="SUPFAM" id="SSF55785">
    <property type="entry name" value="PYP-like sensor domain (PAS domain)"/>
    <property type="match status" value="1"/>
</dbReference>
<keyword evidence="2" id="KW-0597">Phosphoprotein</keyword>
<dbReference type="GO" id="GO:0000976">
    <property type="term" value="F:transcription cis-regulatory region binding"/>
    <property type="evidence" value="ECO:0007669"/>
    <property type="project" value="TreeGrafter"/>
</dbReference>
<dbReference type="GO" id="GO:0043153">
    <property type="term" value="P:entrainment of circadian clock by photoperiod"/>
    <property type="evidence" value="ECO:0007669"/>
    <property type="project" value="TreeGrafter"/>
</dbReference>
<dbReference type="InterPro" id="IPR035965">
    <property type="entry name" value="PAS-like_dom_sf"/>
</dbReference>
<dbReference type="EMBL" id="JQ785474">
    <property type="protein sequence ID" value="AGB87284.1"/>
    <property type="molecule type" value="mRNA"/>
</dbReference>
<accession>L7QRS5</accession>
<reference evidence="8" key="2">
    <citation type="submission" date="2012-03" db="EMBL/GenBank/DDBJ databases">
        <title>Assembling the Tree of Life Lepidoptera.</title>
        <authorList>
            <consortium name="LepTree.net"/>
            <person name="Regier J.C."/>
        </authorList>
    </citation>
    <scope>NUCLEOTIDE SEQUENCE</scope>
</reference>
<dbReference type="GO" id="GO:0005737">
    <property type="term" value="C:cytoplasm"/>
    <property type="evidence" value="ECO:0007669"/>
    <property type="project" value="TreeGrafter"/>
</dbReference>
<evidence type="ECO:0000259" key="7">
    <source>
        <dbReference type="PROSITE" id="PS50112"/>
    </source>
</evidence>
<evidence type="ECO:0000256" key="6">
    <source>
        <dbReference type="ARBA" id="ARBA00040849"/>
    </source>
</evidence>
<dbReference type="Pfam" id="PF14598">
    <property type="entry name" value="PAS_11"/>
    <property type="match status" value="1"/>
</dbReference>
<dbReference type="CDD" id="cd00130">
    <property type="entry name" value="PAS"/>
    <property type="match status" value="1"/>
</dbReference>
<dbReference type="AlphaFoldDB" id="L7QRS5"/>
<dbReference type="InterPro" id="IPR050760">
    <property type="entry name" value="Period_circadian_regulator"/>
</dbReference>
<feature type="non-terminal residue" evidence="8">
    <location>
        <position position="311"/>
    </location>
</feature>
<name>L7QRS5_9NEOP</name>
<dbReference type="PANTHER" id="PTHR11269:SF16">
    <property type="entry name" value="PERIOD CIRCADIAN PROTEIN"/>
    <property type="match status" value="1"/>
</dbReference>
<feature type="domain" description="PAS" evidence="7">
    <location>
        <begin position="118"/>
        <end position="166"/>
    </location>
</feature>
<evidence type="ECO:0000256" key="5">
    <source>
        <dbReference type="ARBA" id="ARBA00023242"/>
    </source>
</evidence>
<dbReference type="PANTHER" id="PTHR11269">
    <property type="entry name" value="PERIOD CIRCADIAN PROTEIN"/>
    <property type="match status" value="1"/>
</dbReference>
<dbReference type="GO" id="GO:0000122">
    <property type="term" value="P:negative regulation of transcription by RNA polymerase II"/>
    <property type="evidence" value="ECO:0007669"/>
    <property type="project" value="TreeGrafter"/>
</dbReference>
<feature type="non-terminal residue" evidence="8">
    <location>
        <position position="1"/>
    </location>
</feature>
<comment type="subcellular location">
    <subcellularLocation>
        <location evidence="1">Nucleus</location>
    </subcellularLocation>
</comment>
<dbReference type="GO" id="GO:0005634">
    <property type="term" value="C:nucleus"/>
    <property type="evidence" value="ECO:0007669"/>
    <property type="project" value="UniProtKB-SubCell"/>
</dbReference>
<organism evidence="8">
    <name type="scientific">Lyonetia prunifoliella</name>
    <dbReference type="NCBI Taxonomy" id="571336"/>
    <lineage>
        <taxon>Eukaryota</taxon>
        <taxon>Metazoa</taxon>
        <taxon>Ecdysozoa</taxon>
        <taxon>Arthropoda</taxon>
        <taxon>Hexapoda</taxon>
        <taxon>Insecta</taxon>
        <taxon>Pterygota</taxon>
        <taxon>Neoptera</taxon>
        <taxon>Endopterygota</taxon>
        <taxon>Lepidoptera</taxon>
        <taxon>Glossata</taxon>
        <taxon>Ditrysia</taxon>
        <taxon>Yponomeutoidea</taxon>
        <taxon>Lyonetiidae</taxon>
        <taxon>Lyonetia</taxon>
    </lineage>
</organism>
<evidence type="ECO:0000256" key="2">
    <source>
        <dbReference type="ARBA" id="ARBA00022553"/>
    </source>
</evidence>
<evidence type="ECO:0000256" key="3">
    <source>
        <dbReference type="ARBA" id="ARBA00022737"/>
    </source>
</evidence>